<dbReference type="GO" id="GO:0015031">
    <property type="term" value="P:protein transport"/>
    <property type="evidence" value="ECO:0007669"/>
    <property type="project" value="TreeGrafter"/>
</dbReference>
<dbReference type="PANTHER" id="PTHR11188">
    <property type="entry name" value="ARRESTIN DOMAIN CONTAINING PROTEIN"/>
    <property type="match status" value="1"/>
</dbReference>
<dbReference type="InterPro" id="IPR014752">
    <property type="entry name" value="Arrestin-like_C"/>
</dbReference>
<dbReference type="SUPFAM" id="SSF81296">
    <property type="entry name" value="E set domains"/>
    <property type="match status" value="2"/>
</dbReference>
<evidence type="ECO:0000313" key="3">
    <source>
        <dbReference type="Proteomes" id="UP000515146"/>
    </source>
</evidence>
<dbReference type="InterPro" id="IPR050357">
    <property type="entry name" value="Arrestin_domain-protein"/>
</dbReference>
<dbReference type="OrthoDB" id="2333384at2759"/>
<protein>
    <submittedName>
        <fullName evidence="4">Arrestin domain-containing protein 4-like isoform X2</fullName>
    </submittedName>
</protein>
<dbReference type="PANTHER" id="PTHR11188:SF176">
    <property type="entry name" value="ARRESTIN DOMAIN-CONTAINING PROTEIN 1"/>
    <property type="match status" value="1"/>
</dbReference>
<accession>A0A6P6XS45</accession>
<dbReference type="AlphaFoldDB" id="A0A6P6XS45"/>
<dbReference type="GO" id="GO:0005737">
    <property type="term" value="C:cytoplasm"/>
    <property type="evidence" value="ECO:0007669"/>
    <property type="project" value="TreeGrafter"/>
</dbReference>
<evidence type="ECO:0000313" key="4">
    <source>
        <dbReference type="RefSeq" id="XP_027196287.1"/>
    </source>
</evidence>
<keyword evidence="3" id="KW-1185">Reference proteome</keyword>
<name>A0A6P6XS45_DERPT</name>
<dbReference type="Proteomes" id="UP000515146">
    <property type="component" value="Unplaced"/>
</dbReference>
<organism evidence="3 4">
    <name type="scientific">Dermatophagoides pteronyssinus</name>
    <name type="common">European house dust mite</name>
    <dbReference type="NCBI Taxonomy" id="6956"/>
    <lineage>
        <taxon>Eukaryota</taxon>
        <taxon>Metazoa</taxon>
        <taxon>Ecdysozoa</taxon>
        <taxon>Arthropoda</taxon>
        <taxon>Chelicerata</taxon>
        <taxon>Arachnida</taxon>
        <taxon>Acari</taxon>
        <taxon>Acariformes</taxon>
        <taxon>Sarcoptiformes</taxon>
        <taxon>Astigmata</taxon>
        <taxon>Psoroptidia</taxon>
        <taxon>Analgoidea</taxon>
        <taxon>Pyroglyphidae</taxon>
        <taxon>Dermatophagoidinae</taxon>
        <taxon>Dermatophagoides</taxon>
    </lineage>
</organism>
<dbReference type="Pfam" id="PF00339">
    <property type="entry name" value="Arrestin_N"/>
    <property type="match status" value="1"/>
</dbReference>
<dbReference type="Gene3D" id="2.60.40.640">
    <property type="match status" value="2"/>
</dbReference>
<dbReference type="InterPro" id="IPR011021">
    <property type="entry name" value="Arrestin-like_N"/>
</dbReference>
<dbReference type="SMART" id="SM01017">
    <property type="entry name" value="Arrestin_C"/>
    <property type="match status" value="1"/>
</dbReference>
<evidence type="ECO:0000259" key="2">
    <source>
        <dbReference type="SMART" id="SM01017"/>
    </source>
</evidence>
<dbReference type="GeneID" id="113790774"/>
<dbReference type="InterPro" id="IPR014756">
    <property type="entry name" value="Ig_E-set"/>
</dbReference>
<feature type="domain" description="Arrestin C-terminal-like" evidence="2">
    <location>
        <begin position="156"/>
        <end position="242"/>
    </location>
</feature>
<dbReference type="RefSeq" id="XP_027196287.1">
    <property type="nucleotide sequence ID" value="XM_027340486.1"/>
</dbReference>
<dbReference type="InterPro" id="IPR011022">
    <property type="entry name" value="Arrestin_C-like"/>
</dbReference>
<comment type="similarity">
    <text evidence="1">Belongs to the arrestin family.</text>
</comment>
<proteinExistence type="inferred from homology"/>
<sequence length="254" mass="29005">MKIILEQNDIYEPGQYIRGVIVFNAVGDIPVSECNVNLICMAEVGWTENPGIKDEGHSFHIKHKLMDISYELLALNGESYYRLGHHEIPFEFYLPENLNLPSSYQSRFGSIVYSVDVKIGEKLKRREILVEVPIRKNLWLSVGGTSEKDFGVLSFASGKITMQATLRKKGYYRGEELIVDYVIDNCSTATVKPRVTFFQTQIYMTGERHKTVESSLTEAIEDIPLAIDIHINLPVVITTRSSLENTYDQQQQRH</sequence>
<evidence type="ECO:0000256" key="1">
    <source>
        <dbReference type="ARBA" id="ARBA00005298"/>
    </source>
</evidence>
<gene>
    <name evidence="4" type="primary">LOC113790774</name>
</gene>
<reference evidence="4" key="1">
    <citation type="submission" date="2025-08" db="UniProtKB">
        <authorList>
            <consortium name="RefSeq"/>
        </authorList>
    </citation>
    <scope>IDENTIFICATION</scope>
    <source>
        <strain evidence="4">Airmid</strain>
    </source>
</reference>